<dbReference type="EMBL" id="JAKILK010000009">
    <property type="protein sequence ID" value="MCL1118391.1"/>
    <property type="molecule type" value="Genomic_DNA"/>
</dbReference>
<dbReference type="Proteomes" id="UP001203212">
    <property type="component" value="Unassembled WGS sequence"/>
</dbReference>
<name>A0ABT0L3T6_9GAMM</name>
<keyword evidence="5" id="KW-1185">Reference proteome</keyword>
<accession>A0ABT0L3T6</accession>
<feature type="domain" description="Solute-binding protein family 3/N-terminal" evidence="3">
    <location>
        <begin position="42"/>
        <end position="263"/>
    </location>
</feature>
<dbReference type="SUPFAM" id="SSF53850">
    <property type="entry name" value="Periplasmic binding protein-like II"/>
    <property type="match status" value="1"/>
</dbReference>
<comment type="similarity">
    <text evidence="1">Belongs to the bacterial solute-binding protein 3 family.</text>
</comment>
<protein>
    <submittedName>
        <fullName evidence="4">ABC transporter substrate-binding protein</fullName>
    </submittedName>
</protein>
<keyword evidence="2" id="KW-0732">Signal</keyword>
<comment type="caution">
    <text evidence="4">The sequence shown here is derived from an EMBL/GenBank/DDBJ whole genome shotgun (WGS) entry which is preliminary data.</text>
</comment>
<evidence type="ECO:0000256" key="2">
    <source>
        <dbReference type="ARBA" id="ARBA00022729"/>
    </source>
</evidence>
<evidence type="ECO:0000313" key="5">
    <source>
        <dbReference type="Proteomes" id="UP001203212"/>
    </source>
</evidence>
<dbReference type="RefSeq" id="WP_188842616.1">
    <property type="nucleotide sequence ID" value="NZ_BMOT01000009.1"/>
</dbReference>
<dbReference type="Pfam" id="PF00497">
    <property type="entry name" value="SBP_bac_3"/>
    <property type="match status" value="1"/>
</dbReference>
<evidence type="ECO:0000259" key="3">
    <source>
        <dbReference type="SMART" id="SM00062"/>
    </source>
</evidence>
<evidence type="ECO:0000313" key="4">
    <source>
        <dbReference type="EMBL" id="MCL1118391.1"/>
    </source>
</evidence>
<dbReference type="PANTHER" id="PTHR35936">
    <property type="entry name" value="MEMBRANE-BOUND LYTIC MUREIN TRANSGLYCOSYLASE F"/>
    <property type="match status" value="1"/>
</dbReference>
<sequence>MRRCQIKSQQWLTIFTVLWLLVLSLFQVVHAEKAALPENNKVIKIASADSRPPYILQEERSGLELDIIRSAFAEQGIDVNFQFSSRNRQMLHFEQHKVDAIITVNEHSGVSGFFSDNYISYQNVAISLANNDLRISDINDLGKYSVVAFLNANNVLGDAFHTMAEKNLSYLEVSPQQKQNKMLYLKRVDVVIADKYVFQYLNTLIAREVDVSENLHYHMVFPASEYFASFHDEKLKNTFNLGLKNIRRNGVYQQLVQKYVGAAQ</sequence>
<dbReference type="PANTHER" id="PTHR35936:SF25">
    <property type="entry name" value="ABC TRANSPORTER SUBSTRATE-BINDING PROTEIN"/>
    <property type="match status" value="1"/>
</dbReference>
<dbReference type="InterPro" id="IPR001638">
    <property type="entry name" value="Solute-binding_3/MltF_N"/>
</dbReference>
<reference evidence="4 5" key="1">
    <citation type="submission" date="2022-01" db="EMBL/GenBank/DDBJ databases">
        <title>Whole genome-based taxonomy of the Shewanellaceae.</title>
        <authorList>
            <person name="Martin-Rodriguez A.J."/>
        </authorList>
    </citation>
    <scope>NUCLEOTIDE SEQUENCE [LARGE SCALE GENOMIC DNA]</scope>
    <source>
        <strain evidence="4 5">JCM 17801</strain>
    </source>
</reference>
<dbReference type="SMART" id="SM00062">
    <property type="entry name" value="PBPb"/>
    <property type="match status" value="1"/>
</dbReference>
<gene>
    <name evidence="4" type="ORF">L2689_14205</name>
</gene>
<dbReference type="Gene3D" id="3.40.190.10">
    <property type="entry name" value="Periplasmic binding protein-like II"/>
    <property type="match status" value="2"/>
</dbReference>
<proteinExistence type="inferred from homology"/>
<evidence type="ECO:0000256" key="1">
    <source>
        <dbReference type="ARBA" id="ARBA00010333"/>
    </source>
</evidence>
<organism evidence="4 5">
    <name type="scientific">Shewanella aestuarii</name>
    <dbReference type="NCBI Taxonomy" id="1028752"/>
    <lineage>
        <taxon>Bacteria</taxon>
        <taxon>Pseudomonadati</taxon>
        <taxon>Pseudomonadota</taxon>
        <taxon>Gammaproteobacteria</taxon>
        <taxon>Alteromonadales</taxon>
        <taxon>Shewanellaceae</taxon>
        <taxon>Shewanella</taxon>
    </lineage>
</organism>